<protein>
    <submittedName>
        <fullName evidence="6">(diamondback moth) hypothetical protein</fullName>
    </submittedName>
</protein>
<evidence type="ECO:0000256" key="3">
    <source>
        <dbReference type="PIRSR" id="PIRSR633697-1"/>
    </source>
</evidence>
<organism evidence="6 7">
    <name type="scientific">Plutella xylostella</name>
    <name type="common">Diamondback moth</name>
    <name type="synonym">Plutella maculipennis</name>
    <dbReference type="NCBI Taxonomy" id="51655"/>
    <lineage>
        <taxon>Eukaryota</taxon>
        <taxon>Metazoa</taxon>
        <taxon>Ecdysozoa</taxon>
        <taxon>Arthropoda</taxon>
        <taxon>Hexapoda</taxon>
        <taxon>Insecta</taxon>
        <taxon>Pterygota</taxon>
        <taxon>Neoptera</taxon>
        <taxon>Endopterygota</taxon>
        <taxon>Lepidoptera</taxon>
        <taxon>Glossata</taxon>
        <taxon>Ditrysia</taxon>
        <taxon>Yponomeutoidea</taxon>
        <taxon>Plutellidae</taxon>
        <taxon>Plutella</taxon>
    </lineage>
</organism>
<dbReference type="EMBL" id="CAJHNJ030000022">
    <property type="protein sequence ID" value="CAG9119648.1"/>
    <property type="molecule type" value="Genomic_DNA"/>
</dbReference>
<dbReference type="InterPro" id="IPR033130">
    <property type="entry name" value="RNase_T2_His_AS_2"/>
</dbReference>
<dbReference type="PANTHER" id="PTHR11240:SF22">
    <property type="entry name" value="RIBONUCLEASE T2"/>
    <property type="match status" value="1"/>
</dbReference>
<accession>A0A8S4EV68</accession>
<evidence type="ECO:0000256" key="1">
    <source>
        <dbReference type="ARBA" id="ARBA00007469"/>
    </source>
</evidence>
<dbReference type="InterPro" id="IPR033697">
    <property type="entry name" value="Ribonuclease_T2_eukaryotic"/>
</dbReference>
<evidence type="ECO:0000256" key="2">
    <source>
        <dbReference type="ARBA" id="ARBA00023157"/>
    </source>
</evidence>
<reference evidence="6" key="1">
    <citation type="submission" date="2020-11" db="EMBL/GenBank/DDBJ databases">
        <authorList>
            <person name="Whiteford S."/>
        </authorList>
    </citation>
    <scope>NUCLEOTIDE SEQUENCE</scope>
</reference>
<comment type="caution">
    <text evidence="6">The sequence shown here is derived from an EMBL/GenBank/DDBJ whole genome shotgun (WGS) entry which is preliminary data.</text>
</comment>
<keyword evidence="2" id="KW-1015">Disulfide bond</keyword>
<dbReference type="Gene3D" id="3.90.730.10">
    <property type="entry name" value="Ribonuclease T2-like"/>
    <property type="match status" value="1"/>
</dbReference>
<proteinExistence type="inferred from homology"/>
<keyword evidence="5" id="KW-0732">Signal</keyword>
<evidence type="ECO:0000256" key="4">
    <source>
        <dbReference type="RuleBase" id="RU004328"/>
    </source>
</evidence>
<feature type="active site" evidence="3">
    <location>
        <position position="69"/>
    </location>
</feature>
<name>A0A8S4EV68_PLUXY</name>
<dbReference type="GO" id="GO:0033897">
    <property type="term" value="F:ribonuclease T2 activity"/>
    <property type="evidence" value="ECO:0007669"/>
    <property type="project" value="InterPro"/>
</dbReference>
<dbReference type="InterPro" id="IPR001568">
    <property type="entry name" value="RNase_T2-like"/>
</dbReference>
<dbReference type="GO" id="GO:0006401">
    <property type="term" value="P:RNA catabolic process"/>
    <property type="evidence" value="ECO:0007669"/>
    <property type="project" value="TreeGrafter"/>
</dbReference>
<gene>
    <name evidence="6" type="ORF">PLXY2_LOCUS6889</name>
</gene>
<dbReference type="Proteomes" id="UP000653454">
    <property type="component" value="Unassembled WGS sequence"/>
</dbReference>
<feature type="signal peptide" evidence="5">
    <location>
        <begin position="1"/>
        <end position="25"/>
    </location>
</feature>
<feature type="active site" evidence="3">
    <location>
        <position position="126"/>
    </location>
</feature>
<evidence type="ECO:0000313" key="6">
    <source>
        <dbReference type="EMBL" id="CAG9119648.1"/>
    </source>
</evidence>
<dbReference type="GO" id="GO:0003723">
    <property type="term" value="F:RNA binding"/>
    <property type="evidence" value="ECO:0007669"/>
    <property type="project" value="InterPro"/>
</dbReference>
<evidence type="ECO:0000313" key="7">
    <source>
        <dbReference type="Proteomes" id="UP000653454"/>
    </source>
</evidence>
<dbReference type="CDD" id="cd01061">
    <property type="entry name" value="RNase_T2_euk"/>
    <property type="match status" value="1"/>
</dbReference>
<dbReference type="GO" id="GO:0005576">
    <property type="term" value="C:extracellular region"/>
    <property type="evidence" value="ECO:0007669"/>
    <property type="project" value="TreeGrafter"/>
</dbReference>
<dbReference type="Pfam" id="PF00445">
    <property type="entry name" value="Ribonuclease_T2"/>
    <property type="match status" value="1"/>
</dbReference>
<dbReference type="SUPFAM" id="SSF55895">
    <property type="entry name" value="Ribonuclease Rh-like"/>
    <property type="match status" value="1"/>
</dbReference>
<evidence type="ECO:0000256" key="5">
    <source>
        <dbReference type="SAM" id="SignalP"/>
    </source>
</evidence>
<dbReference type="PROSITE" id="PS00531">
    <property type="entry name" value="RNASE_T2_2"/>
    <property type="match status" value="1"/>
</dbReference>
<sequence>MLKISLFYVVVTVCIGLGYVGPVLAGGEPQWDLLIFTQRWPITVCLDWESKGPNHTCAMSDKPDEWKVHGIWPTRLHTMGPAFCNKTWHFDPEEVRPIESNLTEKWTNIEIEGASYSFWAHEWNKHGTCAAPVVEAINTQLKYFTQGLKLLSMYSMTDILSSAGIIPTYTSYYYYYNSYSLADINRAIKQRLGVNPVIECREFHGKNYLFELRVCFNKHFEFENCDGVVTSDDISKIFLEGDQILTNCQPDNYIVYPLSDNFGKPPNMLYVQLYKFIEWLQWFTL</sequence>
<feature type="chain" id="PRO_5035865886" evidence="5">
    <location>
        <begin position="26"/>
        <end position="285"/>
    </location>
</feature>
<feature type="active site" evidence="3">
    <location>
        <position position="122"/>
    </location>
</feature>
<dbReference type="PANTHER" id="PTHR11240">
    <property type="entry name" value="RIBONUCLEASE T2"/>
    <property type="match status" value="1"/>
</dbReference>
<dbReference type="InterPro" id="IPR036430">
    <property type="entry name" value="RNase_T2-like_sf"/>
</dbReference>
<dbReference type="AlphaFoldDB" id="A0A8S4EV68"/>
<keyword evidence="7" id="KW-1185">Reference proteome</keyword>
<comment type="similarity">
    <text evidence="1 4">Belongs to the RNase T2 family.</text>
</comment>